<organism evidence="1 2">
    <name type="scientific">Mycoplana rhizolycopersici</name>
    <dbReference type="NCBI Taxonomy" id="2746702"/>
    <lineage>
        <taxon>Bacteria</taxon>
        <taxon>Pseudomonadati</taxon>
        <taxon>Pseudomonadota</taxon>
        <taxon>Alphaproteobacteria</taxon>
        <taxon>Hyphomicrobiales</taxon>
        <taxon>Rhizobiaceae</taxon>
        <taxon>Mycoplana</taxon>
    </lineage>
</organism>
<accession>A0ABX2QIL8</accession>
<evidence type="ECO:0000313" key="2">
    <source>
        <dbReference type="Proteomes" id="UP000659172"/>
    </source>
</evidence>
<gene>
    <name evidence="1" type="ORF">HV823_20445</name>
</gene>
<evidence type="ECO:0000313" key="1">
    <source>
        <dbReference type="EMBL" id="NVP57627.1"/>
    </source>
</evidence>
<sequence>MSPYTLCSPCPVDLLKCGGGRKRIVLDGVEIGQHDRCFDRGETIYNPWHYVSVLTRKPIVLRNGAPFHDRVMPAAMEKVRHRLKAMHDGDRQMVSCLECVDLDGLPAVEGRIVRRRHHR</sequence>
<reference evidence="1 2" key="1">
    <citation type="submission" date="2020-06" db="EMBL/GenBank/DDBJ databases">
        <title>Rhizobium sp.nov. isolated from the tomato plant.</title>
        <authorList>
            <person name="Thin K.K."/>
            <person name="Zhang X."/>
            <person name="He S."/>
        </authorList>
    </citation>
    <scope>NUCLEOTIDE SEQUENCE [LARGE SCALE GENOMIC DNA]</scope>
    <source>
        <strain evidence="1 2">DBTS2</strain>
    </source>
</reference>
<proteinExistence type="predicted"/>
<name>A0ABX2QIL8_9HYPH</name>
<keyword evidence="2" id="KW-1185">Reference proteome</keyword>
<dbReference type="EMBL" id="JABXYK010000015">
    <property type="protein sequence ID" value="NVP57627.1"/>
    <property type="molecule type" value="Genomic_DNA"/>
</dbReference>
<comment type="caution">
    <text evidence="1">The sequence shown here is derived from an EMBL/GenBank/DDBJ whole genome shotgun (WGS) entry which is preliminary data.</text>
</comment>
<dbReference type="Proteomes" id="UP000659172">
    <property type="component" value="Unassembled WGS sequence"/>
</dbReference>
<protein>
    <submittedName>
        <fullName evidence="1">Uncharacterized protein</fullName>
    </submittedName>
</protein>
<dbReference type="RefSeq" id="WP_176951591.1">
    <property type="nucleotide sequence ID" value="NZ_JABXYK010000015.1"/>
</dbReference>